<gene>
    <name evidence="1" type="ORF">FJR48_08130</name>
</gene>
<dbReference type="InterPro" id="IPR013321">
    <property type="entry name" value="Arc_rbn_hlx_hlx"/>
</dbReference>
<accession>A0A5P8P1U5</accession>
<protein>
    <submittedName>
        <fullName evidence="1">DNA-binding protein</fullName>
    </submittedName>
</protein>
<dbReference type="RefSeq" id="WP_152307649.1">
    <property type="nucleotide sequence ID" value="NZ_CP043617.1"/>
</dbReference>
<dbReference type="Gene3D" id="1.10.1220.10">
    <property type="entry name" value="Met repressor-like"/>
    <property type="match status" value="1"/>
</dbReference>
<dbReference type="OrthoDB" id="9553680at2"/>
<evidence type="ECO:0000313" key="2">
    <source>
        <dbReference type="Proteomes" id="UP000326944"/>
    </source>
</evidence>
<organism evidence="1 2">
    <name type="scientific">Sulfurimonas lithotrophica</name>
    <dbReference type="NCBI Taxonomy" id="2590022"/>
    <lineage>
        <taxon>Bacteria</taxon>
        <taxon>Pseudomonadati</taxon>
        <taxon>Campylobacterota</taxon>
        <taxon>Epsilonproteobacteria</taxon>
        <taxon>Campylobacterales</taxon>
        <taxon>Sulfurimonadaceae</taxon>
        <taxon>Sulfurimonas</taxon>
    </lineage>
</organism>
<evidence type="ECO:0000313" key="1">
    <source>
        <dbReference type="EMBL" id="QFR49702.1"/>
    </source>
</evidence>
<dbReference type="AlphaFoldDB" id="A0A5P8P1U5"/>
<dbReference type="GO" id="GO:0006355">
    <property type="term" value="P:regulation of DNA-templated transcription"/>
    <property type="evidence" value="ECO:0007669"/>
    <property type="project" value="InterPro"/>
</dbReference>
<keyword evidence="2" id="KW-1185">Reference proteome</keyword>
<dbReference type="GO" id="GO:0003677">
    <property type="term" value="F:DNA binding"/>
    <property type="evidence" value="ECO:0007669"/>
    <property type="project" value="UniProtKB-KW"/>
</dbReference>
<sequence length="80" mass="9234">MKTITLKTEDSFFEKVTSLAKELHLTKSELIRQSIAEFEANIRKNKLKEKMMSASLKVREANREITKDFDETVEDGLNNA</sequence>
<proteinExistence type="predicted"/>
<dbReference type="KEGG" id="sulg:FJR48_08130"/>
<keyword evidence="1" id="KW-0238">DNA-binding</keyword>
<dbReference type="Proteomes" id="UP000326944">
    <property type="component" value="Chromosome"/>
</dbReference>
<name>A0A5P8P1U5_9BACT</name>
<dbReference type="EMBL" id="CP043617">
    <property type="protein sequence ID" value="QFR49702.1"/>
    <property type="molecule type" value="Genomic_DNA"/>
</dbReference>
<reference evidence="1 2" key="1">
    <citation type="submission" date="2019-09" db="EMBL/GenBank/DDBJ databases">
        <title>Sulfurimonas gotlandica sp. nov., a chemoautotrophic and psychrotolerant epsilonproteobacterium isolated from a pelagic redoxcline, and an emended description of the genus Sulfurimonas.</title>
        <authorList>
            <person name="Wang S."/>
            <person name="Jiang L."/>
            <person name="Shao S."/>
        </authorList>
    </citation>
    <scope>NUCLEOTIDE SEQUENCE [LARGE SCALE GENOMIC DNA]</scope>
    <source>
        <strain evidence="1 2">GYSZ_1</strain>
    </source>
</reference>